<name>M9RW92_9RHOB</name>
<evidence type="ECO:0000313" key="4">
    <source>
        <dbReference type="Proteomes" id="UP000004688"/>
    </source>
</evidence>
<dbReference type="EMBL" id="CP003742">
    <property type="protein sequence ID" value="AGI74145.1"/>
    <property type="molecule type" value="Genomic_DNA"/>
</dbReference>
<organism evidence="3 4">
    <name type="scientific">Octadecabacter arcticus 238</name>
    <dbReference type="NCBI Taxonomy" id="391616"/>
    <lineage>
        <taxon>Bacteria</taxon>
        <taxon>Pseudomonadati</taxon>
        <taxon>Pseudomonadota</taxon>
        <taxon>Alphaproteobacteria</taxon>
        <taxon>Rhodobacterales</taxon>
        <taxon>Roseobacteraceae</taxon>
        <taxon>Octadecabacter</taxon>
    </lineage>
</organism>
<dbReference type="NCBIfam" id="NF033579">
    <property type="entry name" value="transpos_IS5_2"/>
    <property type="match status" value="1"/>
</dbReference>
<dbReference type="HOGENOM" id="CLU_062982_1_0_5"/>
<gene>
    <name evidence="3" type="ORF">OA238_c42380</name>
</gene>
<dbReference type="InterPro" id="IPR053520">
    <property type="entry name" value="Transposase_Tn903"/>
</dbReference>
<reference evidence="3 4" key="1">
    <citation type="journal article" date="2013" name="PLoS ONE">
        <title>Poles Apart: Arctic and Antarctic Octadecabacter strains Share High Genome Plasticity and a New Type of Xanthorhodopsin.</title>
        <authorList>
            <person name="Vollmers J."/>
            <person name="Voget S."/>
            <person name="Dietrich S."/>
            <person name="Gollnow K."/>
            <person name="Smits M."/>
            <person name="Meyer K."/>
            <person name="Brinkhoff T."/>
            <person name="Simon M."/>
            <person name="Daniel R."/>
        </authorList>
    </citation>
    <scope>NUCLEOTIDE SEQUENCE [LARGE SCALE GENOMIC DNA]</scope>
    <source>
        <strain evidence="3 4">238</strain>
    </source>
</reference>
<evidence type="ECO:0000313" key="3">
    <source>
        <dbReference type="EMBL" id="AGI74145.1"/>
    </source>
</evidence>
<dbReference type="InterPro" id="IPR025668">
    <property type="entry name" value="Tnp_DDE_dom"/>
</dbReference>
<dbReference type="RefSeq" id="WP_015497111.1">
    <property type="nucleotide sequence ID" value="NC_020908.1"/>
</dbReference>
<dbReference type="InterPro" id="IPR053172">
    <property type="entry name" value="Tn903_transposase"/>
</dbReference>
<proteinExistence type="predicted"/>
<dbReference type="Pfam" id="PF13737">
    <property type="entry name" value="DDE_Tnp_1_5"/>
    <property type="match status" value="1"/>
</dbReference>
<dbReference type="PANTHER" id="PTHR34631:SF3">
    <property type="entry name" value="ISSOD12 TRANSPOSASE TNPA_ISSOD12"/>
    <property type="match status" value="1"/>
</dbReference>
<evidence type="ECO:0000256" key="1">
    <source>
        <dbReference type="SAM" id="MobiDB-lite"/>
    </source>
</evidence>
<protein>
    <submittedName>
        <fullName evidence="3">Putative IS5 family transposase</fullName>
    </submittedName>
</protein>
<keyword evidence="4" id="KW-1185">Reference proteome</keyword>
<dbReference type="KEGG" id="oar:OA238_c42380"/>
<accession>M9RW92</accession>
<dbReference type="AlphaFoldDB" id="M9RW92"/>
<feature type="domain" description="Transposase DDE" evidence="2">
    <location>
        <begin position="32"/>
        <end position="142"/>
    </location>
</feature>
<feature type="region of interest" description="Disordered" evidence="1">
    <location>
        <begin position="1"/>
        <end position="26"/>
    </location>
</feature>
<dbReference type="eggNOG" id="COG3039">
    <property type="taxonomic scope" value="Bacteria"/>
</dbReference>
<dbReference type="PANTHER" id="PTHR34631">
    <property type="match status" value="1"/>
</dbReference>
<sequence>MPHKFNAARRDKITKQKQRVTNWSEHNEGLRQRGDLTVWISKDALGLWSAPPRTIRGSQRKYSDLAVEICLTLGVVFKQPLRQTQGLMRSIAGLLGVEIAVPDFSTLSRRSSGLTLRATQKPGGGKLVHLVVDSTDLKIFGEGDWLEEKHKTKRKRRSWRKLHLGLDLVSGEIVCCDLTKDDVGDPTALPDLLDQVDGPVDLFLADGAYDGEPTSELLATRFGSTIEVTIPPPKNAILSPNAPKDPTERDCHVAEIAARGRMAWQKATGYNRRSRGETLMGRWKTVIGPKLKARNFENQKTEARIGVRVLNRIIGLGRPSFERTA</sequence>
<evidence type="ECO:0000259" key="2">
    <source>
        <dbReference type="Pfam" id="PF13737"/>
    </source>
</evidence>
<dbReference type="OrthoDB" id="8451553at2"/>
<dbReference type="Proteomes" id="UP000004688">
    <property type="component" value="Chromosome"/>
</dbReference>